<reference evidence="3" key="1">
    <citation type="submission" date="2016-11" db="UniProtKB">
        <authorList>
            <consortium name="WormBaseParasite"/>
        </authorList>
    </citation>
    <scope>IDENTIFICATION</scope>
</reference>
<keyword evidence="1" id="KW-1133">Transmembrane helix</keyword>
<dbReference type="AlphaFoldDB" id="A0A1I7WEH8"/>
<keyword evidence="2" id="KW-1185">Reference proteome</keyword>
<sequence>MMAKARIPSTTVVEQLIVGPSGSSDTLRRPLSCNRNYMKSTRPVRLFFMQISIVTLKKNKKISYFQDYEANLKTDFLPVAPSFLCVVPRVARSCYPIYWFVSVFLSLLVTYVHILDVLVFFFTIFILFP</sequence>
<evidence type="ECO:0000313" key="2">
    <source>
        <dbReference type="Proteomes" id="UP000095283"/>
    </source>
</evidence>
<keyword evidence="1" id="KW-0472">Membrane</keyword>
<protein>
    <submittedName>
        <fullName evidence="3">Transmembrane protein</fullName>
    </submittedName>
</protein>
<evidence type="ECO:0000313" key="3">
    <source>
        <dbReference type="WBParaSite" id="Hba_03367"/>
    </source>
</evidence>
<keyword evidence="1" id="KW-0812">Transmembrane</keyword>
<name>A0A1I7WEH8_HETBA</name>
<dbReference type="WBParaSite" id="Hba_03367">
    <property type="protein sequence ID" value="Hba_03367"/>
    <property type="gene ID" value="Hba_03367"/>
</dbReference>
<feature type="transmembrane region" description="Helical" evidence="1">
    <location>
        <begin position="97"/>
        <end position="128"/>
    </location>
</feature>
<dbReference type="Proteomes" id="UP000095283">
    <property type="component" value="Unplaced"/>
</dbReference>
<proteinExistence type="predicted"/>
<organism evidence="2 3">
    <name type="scientific">Heterorhabditis bacteriophora</name>
    <name type="common">Entomopathogenic nematode worm</name>
    <dbReference type="NCBI Taxonomy" id="37862"/>
    <lineage>
        <taxon>Eukaryota</taxon>
        <taxon>Metazoa</taxon>
        <taxon>Ecdysozoa</taxon>
        <taxon>Nematoda</taxon>
        <taxon>Chromadorea</taxon>
        <taxon>Rhabditida</taxon>
        <taxon>Rhabditina</taxon>
        <taxon>Rhabditomorpha</taxon>
        <taxon>Strongyloidea</taxon>
        <taxon>Heterorhabditidae</taxon>
        <taxon>Heterorhabditis</taxon>
    </lineage>
</organism>
<accession>A0A1I7WEH8</accession>
<evidence type="ECO:0000256" key="1">
    <source>
        <dbReference type="SAM" id="Phobius"/>
    </source>
</evidence>